<organism evidence="1 2">
    <name type="scientific">Kaistella chaponensis</name>
    <dbReference type="NCBI Taxonomy" id="713588"/>
    <lineage>
        <taxon>Bacteria</taxon>
        <taxon>Pseudomonadati</taxon>
        <taxon>Bacteroidota</taxon>
        <taxon>Flavobacteriia</taxon>
        <taxon>Flavobacteriales</taxon>
        <taxon>Weeksellaceae</taxon>
        <taxon>Chryseobacterium group</taxon>
        <taxon>Kaistella</taxon>
    </lineage>
</organism>
<dbReference type="AlphaFoldDB" id="A0A1N7KZW6"/>
<evidence type="ECO:0008006" key="3">
    <source>
        <dbReference type="Google" id="ProtNLM"/>
    </source>
</evidence>
<reference evidence="2" key="1">
    <citation type="submission" date="2017-01" db="EMBL/GenBank/DDBJ databases">
        <authorList>
            <person name="Varghese N."/>
            <person name="Submissions S."/>
        </authorList>
    </citation>
    <scope>NUCLEOTIDE SEQUENCE [LARGE SCALE GENOMIC DNA]</scope>
    <source>
        <strain evidence="2">DSM 23145</strain>
    </source>
</reference>
<dbReference type="Gene3D" id="1.10.760.10">
    <property type="entry name" value="Cytochrome c-like domain"/>
    <property type="match status" value="1"/>
</dbReference>
<dbReference type="PROSITE" id="PS51257">
    <property type="entry name" value="PROKAR_LIPOPROTEIN"/>
    <property type="match status" value="1"/>
</dbReference>
<dbReference type="SUPFAM" id="SSF46626">
    <property type="entry name" value="Cytochrome c"/>
    <property type="match status" value="1"/>
</dbReference>
<evidence type="ECO:0000313" key="1">
    <source>
        <dbReference type="EMBL" id="SIS67159.1"/>
    </source>
</evidence>
<proteinExistence type="predicted"/>
<dbReference type="GO" id="GO:0020037">
    <property type="term" value="F:heme binding"/>
    <property type="evidence" value="ECO:0007669"/>
    <property type="project" value="InterPro"/>
</dbReference>
<dbReference type="InterPro" id="IPR036909">
    <property type="entry name" value="Cyt_c-like_dom_sf"/>
</dbReference>
<sequence>MKPILLHKSDNAFIPMKTVLVGAISTIAILTSCTTKPAVVEGTKTNSVKRIALGKTIYDNSCGKCHDLPNPTDHSAQDWVGIMNSMAPKARLNDDQHAMVYDYIVSVKK</sequence>
<dbReference type="STRING" id="713588.SAMN05421789_10495"/>
<gene>
    <name evidence="1" type="ORF">SAMN05421789_10495</name>
</gene>
<protein>
    <recommendedName>
        <fullName evidence="3">Cytochrome c domain-containing protein</fullName>
    </recommendedName>
</protein>
<dbReference type="RefSeq" id="WP_245820654.1">
    <property type="nucleotide sequence ID" value="NZ_FTOI01000004.1"/>
</dbReference>
<dbReference type="EMBL" id="FTOI01000004">
    <property type="protein sequence ID" value="SIS67159.1"/>
    <property type="molecule type" value="Genomic_DNA"/>
</dbReference>
<keyword evidence="2" id="KW-1185">Reference proteome</keyword>
<dbReference type="Proteomes" id="UP000185839">
    <property type="component" value="Unassembled WGS sequence"/>
</dbReference>
<accession>A0A1N7KZW6</accession>
<evidence type="ECO:0000313" key="2">
    <source>
        <dbReference type="Proteomes" id="UP000185839"/>
    </source>
</evidence>
<name>A0A1N7KZW6_9FLAO</name>
<dbReference type="GO" id="GO:0009055">
    <property type="term" value="F:electron transfer activity"/>
    <property type="evidence" value="ECO:0007669"/>
    <property type="project" value="InterPro"/>
</dbReference>